<dbReference type="AlphaFoldDB" id="A0A5N5FNN6"/>
<dbReference type="EMBL" id="SMOL01000588">
    <property type="protein sequence ID" value="KAB2604736.1"/>
    <property type="molecule type" value="Genomic_DNA"/>
</dbReference>
<accession>A0A5N5FNN6</accession>
<keyword evidence="2" id="KW-1185">Reference proteome</keyword>
<evidence type="ECO:0000313" key="2">
    <source>
        <dbReference type="Proteomes" id="UP000327157"/>
    </source>
</evidence>
<name>A0A5N5FNN6_9ROSA</name>
<sequence>MCIEGGNVRWEMHVNVLVMMKNESWKIKGKTGKAMRAHGKGVFGGVNACECMAFEMIVVWK</sequence>
<protein>
    <submittedName>
        <fullName evidence="1">S ribonuclease</fullName>
    </submittedName>
</protein>
<proteinExistence type="predicted"/>
<organism evidence="1 2">
    <name type="scientific">Pyrus ussuriensis x Pyrus communis</name>
    <dbReference type="NCBI Taxonomy" id="2448454"/>
    <lineage>
        <taxon>Eukaryota</taxon>
        <taxon>Viridiplantae</taxon>
        <taxon>Streptophyta</taxon>
        <taxon>Embryophyta</taxon>
        <taxon>Tracheophyta</taxon>
        <taxon>Spermatophyta</taxon>
        <taxon>Magnoliopsida</taxon>
        <taxon>eudicotyledons</taxon>
        <taxon>Gunneridae</taxon>
        <taxon>Pentapetalae</taxon>
        <taxon>rosids</taxon>
        <taxon>fabids</taxon>
        <taxon>Rosales</taxon>
        <taxon>Rosaceae</taxon>
        <taxon>Amygdaloideae</taxon>
        <taxon>Maleae</taxon>
        <taxon>Pyrus</taxon>
    </lineage>
</organism>
<comment type="caution">
    <text evidence="1">The sequence shown here is derived from an EMBL/GenBank/DDBJ whole genome shotgun (WGS) entry which is preliminary data.</text>
</comment>
<dbReference type="Proteomes" id="UP000327157">
    <property type="component" value="Unassembled WGS sequence"/>
</dbReference>
<reference evidence="1 2" key="1">
    <citation type="submission" date="2019-09" db="EMBL/GenBank/DDBJ databases">
        <authorList>
            <person name="Ou C."/>
        </authorList>
    </citation>
    <scope>NUCLEOTIDE SEQUENCE [LARGE SCALE GENOMIC DNA]</scope>
    <source>
        <strain evidence="1">S2</strain>
        <tissue evidence="1">Leaf</tissue>
    </source>
</reference>
<reference evidence="1 2" key="2">
    <citation type="submission" date="2019-11" db="EMBL/GenBank/DDBJ databases">
        <title>A de novo genome assembly of a pear dwarfing rootstock.</title>
        <authorList>
            <person name="Wang F."/>
            <person name="Wang J."/>
            <person name="Li S."/>
            <person name="Zhang Y."/>
            <person name="Fang M."/>
            <person name="Ma L."/>
            <person name="Zhao Y."/>
            <person name="Jiang S."/>
        </authorList>
    </citation>
    <scope>NUCLEOTIDE SEQUENCE [LARGE SCALE GENOMIC DNA]</scope>
    <source>
        <strain evidence="1">S2</strain>
        <tissue evidence="1">Leaf</tissue>
    </source>
</reference>
<gene>
    <name evidence="1" type="ORF">D8674_039651</name>
</gene>
<evidence type="ECO:0000313" key="1">
    <source>
        <dbReference type="EMBL" id="KAB2604736.1"/>
    </source>
</evidence>